<proteinExistence type="predicted"/>
<sequence length="218" mass="23625">MSEIGFSLLRFLPCLLLIVWRLSAGGDGNIRLVSGTDPCRGRVEIFYQGTWGTVCDDDWGMSDASVVCRQVGCGRAVAHKSNAYFGYGTGRILLDNVNCEGSEPRLLACYSLGWGIHNCGHHEDAGVICTGKGANSTQAPSKASQIWDHPWGAKVSLGRACHQQPASACLGPQRVPSEFLQPLWVCLVTWKPGFQPLEWEMGHKGCLGHIICSPGLRV</sequence>
<keyword evidence="2" id="KW-0677">Repeat</keyword>
<dbReference type="PROSITE" id="PS00420">
    <property type="entry name" value="SRCR_1"/>
    <property type="match status" value="1"/>
</dbReference>
<dbReference type="Proteomes" id="UP000694404">
    <property type="component" value="Unplaced"/>
</dbReference>
<dbReference type="GO" id="GO:0016020">
    <property type="term" value="C:membrane"/>
    <property type="evidence" value="ECO:0007669"/>
    <property type="project" value="InterPro"/>
</dbReference>
<keyword evidence="1 6" id="KW-0732">Signal</keyword>
<keyword evidence="4" id="KW-0325">Glycoprotein</keyword>
<dbReference type="InterPro" id="IPR036772">
    <property type="entry name" value="SRCR-like_dom_sf"/>
</dbReference>
<evidence type="ECO:0000313" key="8">
    <source>
        <dbReference type="Ensembl" id="ENSCABP00000002560.1"/>
    </source>
</evidence>
<dbReference type="Pfam" id="PF00530">
    <property type="entry name" value="SRCR"/>
    <property type="match status" value="1"/>
</dbReference>
<protein>
    <recommendedName>
        <fullName evidence="7">SRCR domain-containing protein</fullName>
    </recommendedName>
</protein>
<reference evidence="8" key="2">
    <citation type="submission" date="2025-09" db="UniProtKB">
        <authorList>
            <consortium name="Ensembl"/>
        </authorList>
    </citation>
    <scope>IDENTIFICATION</scope>
</reference>
<keyword evidence="9" id="KW-1185">Reference proteome</keyword>
<feature type="signal peptide" evidence="6">
    <location>
        <begin position="1"/>
        <end position="24"/>
    </location>
</feature>
<evidence type="ECO:0000256" key="1">
    <source>
        <dbReference type="ARBA" id="ARBA00022729"/>
    </source>
</evidence>
<feature type="disulfide bond" evidence="5">
    <location>
        <begin position="55"/>
        <end position="119"/>
    </location>
</feature>
<dbReference type="OMA" id="YAKVECE"/>
<dbReference type="Ensembl" id="ENSCABT00000002764.1">
    <property type="protein sequence ID" value="ENSCABP00000002560.1"/>
    <property type="gene ID" value="ENSCABG00000001988.1"/>
</dbReference>
<dbReference type="InterPro" id="IPR001190">
    <property type="entry name" value="SRCR"/>
</dbReference>
<reference evidence="8" key="1">
    <citation type="submission" date="2025-08" db="UniProtKB">
        <authorList>
            <consortium name="Ensembl"/>
        </authorList>
    </citation>
    <scope>IDENTIFICATION</scope>
</reference>
<evidence type="ECO:0000256" key="2">
    <source>
        <dbReference type="ARBA" id="ARBA00022737"/>
    </source>
</evidence>
<name>A0A8C0G2K1_CHEAB</name>
<feature type="disulfide bond" evidence="5">
    <location>
        <begin position="68"/>
        <end position="129"/>
    </location>
</feature>
<organism evidence="8 9">
    <name type="scientific">Chelonoidis abingdonii</name>
    <name type="common">Abingdon island giant tortoise</name>
    <name type="synonym">Testudo abingdonii</name>
    <dbReference type="NCBI Taxonomy" id="106734"/>
    <lineage>
        <taxon>Eukaryota</taxon>
        <taxon>Metazoa</taxon>
        <taxon>Chordata</taxon>
        <taxon>Craniata</taxon>
        <taxon>Vertebrata</taxon>
        <taxon>Euteleostomi</taxon>
        <taxon>Archelosauria</taxon>
        <taxon>Testudinata</taxon>
        <taxon>Testudines</taxon>
        <taxon>Cryptodira</taxon>
        <taxon>Durocryptodira</taxon>
        <taxon>Testudinoidea</taxon>
        <taxon>Testudinidae</taxon>
        <taxon>Chelonoidis</taxon>
    </lineage>
</organism>
<dbReference type="GeneTree" id="ENSGT00940000160521"/>
<evidence type="ECO:0000259" key="7">
    <source>
        <dbReference type="PROSITE" id="PS50287"/>
    </source>
</evidence>
<evidence type="ECO:0000256" key="3">
    <source>
        <dbReference type="ARBA" id="ARBA00023157"/>
    </source>
</evidence>
<feature type="chain" id="PRO_5034933769" description="SRCR domain-containing protein" evidence="6">
    <location>
        <begin position="25"/>
        <end position="218"/>
    </location>
</feature>
<dbReference type="AlphaFoldDB" id="A0A8C0G2K1"/>
<dbReference type="FunFam" id="3.10.250.10:FF:000001">
    <property type="entry name" value="Lysyl oxidase 4 isoform X1"/>
    <property type="match status" value="1"/>
</dbReference>
<feature type="disulfide bond" evidence="5">
    <location>
        <begin position="99"/>
        <end position="109"/>
    </location>
</feature>
<dbReference type="PANTHER" id="PTHR47653">
    <property type="entry name" value="PROTEIN BARK BEETLE"/>
    <property type="match status" value="1"/>
</dbReference>
<accession>A0A8C0G2K1</accession>
<evidence type="ECO:0000256" key="5">
    <source>
        <dbReference type="PROSITE-ProRule" id="PRU00196"/>
    </source>
</evidence>
<feature type="domain" description="SRCR" evidence="7">
    <location>
        <begin position="30"/>
        <end position="130"/>
    </location>
</feature>
<dbReference type="SUPFAM" id="SSF56487">
    <property type="entry name" value="SRCR-like"/>
    <property type="match status" value="1"/>
</dbReference>
<dbReference type="SMART" id="SM00202">
    <property type="entry name" value="SR"/>
    <property type="match status" value="1"/>
</dbReference>
<evidence type="ECO:0000256" key="4">
    <source>
        <dbReference type="ARBA" id="ARBA00023180"/>
    </source>
</evidence>
<dbReference type="InterPro" id="IPR053243">
    <property type="entry name" value="SJ_maturation_regulator"/>
</dbReference>
<keyword evidence="3 5" id="KW-1015">Disulfide bond</keyword>
<evidence type="ECO:0000313" key="9">
    <source>
        <dbReference type="Proteomes" id="UP000694404"/>
    </source>
</evidence>
<dbReference type="PROSITE" id="PS50287">
    <property type="entry name" value="SRCR_2"/>
    <property type="match status" value="1"/>
</dbReference>
<evidence type="ECO:0000256" key="6">
    <source>
        <dbReference type="SAM" id="SignalP"/>
    </source>
</evidence>
<dbReference type="PANTHER" id="PTHR47653:SF1">
    <property type="entry name" value="DELETED IN MALIGNANT BRAIN TUMORS 1 PROTEIN"/>
    <property type="match status" value="1"/>
</dbReference>
<dbReference type="PRINTS" id="PR00258">
    <property type="entry name" value="SPERACTRCPTR"/>
</dbReference>
<dbReference type="Gene3D" id="3.10.250.10">
    <property type="entry name" value="SRCR-like domain"/>
    <property type="match status" value="1"/>
</dbReference>
<dbReference type="GO" id="GO:0045217">
    <property type="term" value="P:cell-cell junction maintenance"/>
    <property type="evidence" value="ECO:0007669"/>
    <property type="project" value="TreeGrafter"/>
</dbReference>